<dbReference type="InterPro" id="IPR006311">
    <property type="entry name" value="TAT_signal"/>
</dbReference>
<evidence type="ECO:0000256" key="2">
    <source>
        <dbReference type="ARBA" id="ARBA00022630"/>
    </source>
</evidence>
<evidence type="ECO:0000256" key="1">
    <source>
        <dbReference type="ARBA" id="ARBA00001974"/>
    </source>
</evidence>
<keyword evidence="2" id="KW-0285">Flavoprotein</keyword>
<evidence type="ECO:0000256" key="5">
    <source>
        <dbReference type="SAM" id="SignalP"/>
    </source>
</evidence>
<evidence type="ECO:0000313" key="8">
    <source>
        <dbReference type="Proteomes" id="UP001349994"/>
    </source>
</evidence>
<dbReference type="InterPro" id="IPR027477">
    <property type="entry name" value="Succ_DH/fumarate_Rdtase_cat_sf"/>
</dbReference>
<dbReference type="Proteomes" id="UP001349994">
    <property type="component" value="Unassembled WGS sequence"/>
</dbReference>
<sequence length="536" mass="57235">MDISRRNFLKGAGALGAGTLVAGLAACSSPNTLASTQGANGDATNAPEPKTYTPDETLSADVAIVGAGNSGMCAAIEAANAGLKVALVEKQNEIGGSSFATEVIFGLGSTMQKEANLPLPYRYEVVDQELNYTNYHSDPLLWGDYIEHSGENIDWLQQQGVAFDSVDDYRGVSAFPTAHWWEGKIGTSFMEAMAKKVGELDIQVLTSTAALDLKSDNGTVTGLYAETPEGSTLEIDAPAVLLACGGIGNDLELLQEKTGIDTTHVKTEFPLPNVGDGHRMAWAVGAKETDISILPCMGVDGFVIRDAISLASCIQPGLYINATGERFMAEDLHLKKLYALVLNAQRSQQCDTFTFFDNDFIELLENGRGLYVGNLEFEAGDKIPGLRDQLETGSQATGYRVVFKGDTLETLAADMGADPETLAATVQRYNELCAQKVDEDFGKDAAYLNPIGEGPYYAVHCDMSVLTTFGGIAINRRMQVLDEEGAIIPGLYSSGVTSCSLYQDTYNYQISGGMNGYCTYSGRTAAQQIAADLGKA</sequence>
<dbReference type="PROSITE" id="PS51257">
    <property type="entry name" value="PROKAR_LIPOPROTEIN"/>
    <property type="match status" value="1"/>
</dbReference>
<feature type="chain" id="PRO_5046669052" evidence="5">
    <location>
        <begin position="35"/>
        <end position="536"/>
    </location>
</feature>
<dbReference type="SUPFAM" id="SSF56425">
    <property type="entry name" value="Succinate dehydrogenase/fumarate reductase flavoprotein, catalytic domain"/>
    <property type="match status" value="1"/>
</dbReference>
<evidence type="ECO:0000259" key="6">
    <source>
        <dbReference type="Pfam" id="PF00890"/>
    </source>
</evidence>
<reference evidence="7 8" key="1">
    <citation type="submission" date="2024-01" db="EMBL/GenBank/DDBJ databases">
        <title>novel species in genus Adlercreutzia.</title>
        <authorList>
            <person name="Liu X."/>
        </authorList>
    </citation>
    <scope>NUCLEOTIDE SEQUENCE [LARGE SCALE GENOMIC DNA]</scope>
    <source>
        <strain evidence="7 8">R7</strain>
    </source>
</reference>
<dbReference type="InterPro" id="IPR050315">
    <property type="entry name" value="FAD-oxidoreductase_2"/>
</dbReference>
<dbReference type="Pfam" id="PF10518">
    <property type="entry name" value="TAT_signal"/>
    <property type="match status" value="1"/>
</dbReference>
<dbReference type="PRINTS" id="PR00411">
    <property type="entry name" value="PNDRDTASEI"/>
</dbReference>
<dbReference type="SUPFAM" id="SSF51905">
    <property type="entry name" value="FAD/NAD(P)-binding domain"/>
    <property type="match status" value="1"/>
</dbReference>
<protein>
    <submittedName>
        <fullName evidence="7">FAD-dependent oxidoreductase</fullName>
    </submittedName>
</protein>
<evidence type="ECO:0000313" key="7">
    <source>
        <dbReference type="EMBL" id="MEC4176882.1"/>
    </source>
</evidence>
<dbReference type="Pfam" id="PF00890">
    <property type="entry name" value="FAD_binding_2"/>
    <property type="match status" value="1"/>
</dbReference>
<dbReference type="EMBL" id="JAYMFF010000024">
    <property type="protein sequence ID" value="MEC4176882.1"/>
    <property type="molecule type" value="Genomic_DNA"/>
</dbReference>
<dbReference type="RefSeq" id="WP_338211443.1">
    <property type="nucleotide sequence ID" value="NZ_JAYMFF010000024.1"/>
</dbReference>
<comment type="caution">
    <text evidence="7">The sequence shown here is derived from an EMBL/GenBank/DDBJ whole genome shotgun (WGS) entry which is preliminary data.</text>
</comment>
<keyword evidence="8" id="KW-1185">Reference proteome</keyword>
<keyword evidence="3" id="KW-0274">FAD</keyword>
<keyword evidence="5" id="KW-0732">Signal</keyword>
<evidence type="ECO:0000256" key="3">
    <source>
        <dbReference type="ARBA" id="ARBA00022827"/>
    </source>
</evidence>
<keyword evidence="4" id="KW-0560">Oxidoreductase</keyword>
<name>A0ABU6IKD2_9ACTN</name>
<dbReference type="InterPro" id="IPR036188">
    <property type="entry name" value="FAD/NAD-bd_sf"/>
</dbReference>
<dbReference type="Gene3D" id="3.90.700.10">
    <property type="entry name" value="Succinate dehydrogenase/fumarate reductase flavoprotein, catalytic domain"/>
    <property type="match status" value="1"/>
</dbReference>
<dbReference type="InterPro" id="IPR019546">
    <property type="entry name" value="TAT_signal_bac_arc"/>
</dbReference>
<dbReference type="PANTHER" id="PTHR43400:SF10">
    <property type="entry name" value="3-OXOSTEROID 1-DEHYDROGENASE"/>
    <property type="match status" value="1"/>
</dbReference>
<accession>A0ABU6IKD2</accession>
<organism evidence="7 8">
    <name type="scientific">Adlercreutzia wanghongyangiae</name>
    <dbReference type="NCBI Taxonomy" id="3111451"/>
    <lineage>
        <taxon>Bacteria</taxon>
        <taxon>Bacillati</taxon>
        <taxon>Actinomycetota</taxon>
        <taxon>Coriobacteriia</taxon>
        <taxon>Eggerthellales</taxon>
        <taxon>Eggerthellaceae</taxon>
        <taxon>Adlercreutzia</taxon>
    </lineage>
</organism>
<evidence type="ECO:0000256" key="4">
    <source>
        <dbReference type="ARBA" id="ARBA00023002"/>
    </source>
</evidence>
<feature type="domain" description="FAD-dependent oxidoreductase 2 FAD-binding" evidence="6">
    <location>
        <begin position="61"/>
        <end position="506"/>
    </location>
</feature>
<dbReference type="InterPro" id="IPR003953">
    <property type="entry name" value="FAD-dep_OxRdtase_2_FAD-bd"/>
</dbReference>
<dbReference type="PANTHER" id="PTHR43400">
    <property type="entry name" value="FUMARATE REDUCTASE"/>
    <property type="match status" value="1"/>
</dbReference>
<dbReference type="NCBIfam" id="TIGR01409">
    <property type="entry name" value="TAT_signal_seq"/>
    <property type="match status" value="1"/>
</dbReference>
<gene>
    <name evidence="7" type="ORF">VIN30_10530</name>
</gene>
<feature type="signal peptide" evidence="5">
    <location>
        <begin position="1"/>
        <end position="34"/>
    </location>
</feature>
<proteinExistence type="predicted"/>
<dbReference type="Gene3D" id="3.50.50.60">
    <property type="entry name" value="FAD/NAD(P)-binding domain"/>
    <property type="match status" value="1"/>
</dbReference>
<comment type="cofactor">
    <cofactor evidence="1">
        <name>FAD</name>
        <dbReference type="ChEBI" id="CHEBI:57692"/>
    </cofactor>
</comment>
<dbReference type="PROSITE" id="PS51318">
    <property type="entry name" value="TAT"/>
    <property type="match status" value="1"/>
</dbReference>